<keyword evidence="3" id="KW-1185">Reference proteome</keyword>
<dbReference type="AlphaFoldDB" id="A0A8E2DEM2"/>
<dbReference type="InterPro" id="IPR036291">
    <property type="entry name" value="NAD(P)-bd_dom_sf"/>
</dbReference>
<dbReference type="SMART" id="SM00829">
    <property type="entry name" value="PKS_ER"/>
    <property type="match status" value="1"/>
</dbReference>
<accession>A0A8E2DEM2</accession>
<dbReference type="InterPro" id="IPR013149">
    <property type="entry name" value="ADH-like_C"/>
</dbReference>
<dbReference type="InterPro" id="IPR013154">
    <property type="entry name" value="ADH-like_N"/>
</dbReference>
<dbReference type="OrthoDB" id="3233595at2759"/>
<evidence type="ECO:0000313" key="3">
    <source>
        <dbReference type="Proteomes" id="UP000250043"/>
    </source>
</evidence>
<dbReference type="Pfam" id="PF00107">
    <property type="entry name" value="ADH_zinc_N"/>
    <property type="match status" value="1"/>
</dbReference>
<gene>
    <name evidence="2" type="ORF">OBBRIDRAFT_786639</name>
</gene>
<dbReference type="Proteomes" id="UP000250043">
    <property type="component" value="Unassembled WGS sequence"/>
</dbReference>
<name>A0A8E2DEM2_9APHY</name>
<dbReference type="SUPFAM" id="SSF51735">
    <property type="entry name" value="NAD(P)-binding Rossmann-fold domains"/>
    <property type="match status" value="1"/>
</dbReference>
<evidence type="ECO:0000259" key="1">
    <source>
        <dbReference type="SMART" id="SM00829"/>
    </source>
</evidence>
<dbReference type="InterPro" id="IPR020843">
    <property type="entry name" value="ER"/>
</dbReference>
<feature type="domain" description="Enoyl reductase (ER)" evidence="1">
    <location>
        <begin position="2"/>
        <end position="328"/>
    </location>
</feature>
<dbReference type="PANTHER" id="PTHR45348">
    <property type="entry name" value="HYPOTHETICAL OXIDOREDUCTASE (EUROFUNG)"/>
    <property type="match status" value="1"/>
</dbReference>
<proteinExistence type="predicted"/>
<dbReference type="InterPro" id="IPR047122">
    <property type="entry name" value="Trans-enoyl_RdTase-like"/>
</dbReference>
<organism evidence="2 3">
    <name type="scientific">Obba rivulosa</name>
    <dbReference type="NCBI Taxonomy" id="1052685"/>
    <lineage>
        <taxon>Eukaryota</taxon>
        <taxon>Fungi</taxon>
        <taxon>Dikarya</taxon>
        <taxon>Basidiomycota</taxon>
        <taxon>Agaricomycotina</taxon>
        <taxon>Agaricomycetes</taxon>
        <taxon>Polyporales</taxon>
        <taxon>Gelatoporiaceae</taxon>
        <taxon>Obba</taxon>
    </lineage>
</organism>
<feature type="non-terminal residue" evidence="2">
    <location>
        <position position="1"/>
    </location>
</feature>
<dbReference type="Pfam" id="PF08240">
    <property type="entry name" value="ADH_N"/>
    <property type="match status" value="1"/>
</dbReference>
<dbReference type="Gene3D" id="3.90.180.10">
    <property type="entry name" value="Medium-chain alcohol dehydrogenases, catalytic domain"/>
    <property type="match status" value="1"/>
</dbReference>
<dbReference type="CDD" id="cd08249">
    <property type="entry name" value="enoyl_reductase_like"/>
    <property type="match status" value="1"/>
</dbReference>
<dbReference type="SUPFAM" id="SSF50129">
    <property type="entry name" value="GroES-like"/>
    <property type="match status" value="1"/>
</dbReference>
<dbReference type="GO" id="GO:0016651">
    <property type="term" value="F:oxidoreductase activity, acting on NAD(P)H"/>
    <property type="evidence" value="ECO:0007669"/>
    <property type="project" value="InterPro"/>
</dbReference>
<sequence length="338" mass="35705">LGRRPVPEPKAGQIQVKIHSTAVNPVDWKASEKIFDFGKFVTVFPTVLGTDAAGEVTKVAPDVTKFKVGDRIIYQGQYNCQGDISNGDKATFQQYGLADVDLAAKIPDTLNYGSASTIPVAAVTAVAALYDLSLGLTAPWARGGEGLYKGETLVVFGGSSSVGIYTIQLAALSGFRVITTASPTHTAYLQSLGASVVIDRSSPNLVKDIIDAAGGEVKYVVDAISLPDTQSQAVQALQSGGKLAVVLLADKVALASALQKKVEVVFAHGASHTYPEFNRGFWDAVPGYLERGILKPNRPRVLPGGLDAWEDAYALHRDGKVSGEKIVLRPHETAGSAQ</sequence>
<dbReference type="EMBL" id="KV722732">
    <property type="protein sequence ID" value="OCH84056.1"/>
    <property type="molecule type" value="Genomic_DNA"/>
</dbReference>
<dbReference type="Gene3D" id="3.40.50.720">
    <property type="entry name" value="NAD(P)-binding Rossmann-like Domain"/>
    <property type="match status" value="1"/>
</dbReference>
<evidence type="ECO:0000313" key="2">
    <source>
        <dbReference type="EMBL" id="OCH84056.1"/>
    </source>
</evidence>
<reference evidence="2 3" key="1">
    <citation type="submission" date="2016-07" db="EMBL/GenBank/DDBJ databases">
        <title>Draft genome of the white-rot fungus Obba rivulosa 3A-2.</title>
        <authorList>
            <consortium name="DOE Joint Genome Institute"/>
            <person name="Miettinen O."/>
            <person name="Riley R."/>
            <person name="Acob R."/>
            <person name="Barry K."/>
            <person name="Cullen D."/>
            <person name="De Vries R."/>
            <person name="Hainaut M."/>
            <person name="Hatakka A."/>
            <person name="Henrissat B."/>
            <person name="Hilden K."/>
            <person name="Kuo R."/>
            <person name="Labutti K."/>
            <person name="Lipzen A."/>
            <person name="Makela M.R."/>
            <person name="Sandor L."/>
            <person name="Spatafora J.W."/>
            <person name="Grigoriev I.V."/>
            <person name="Hibbett D.S."/>
        </authorList>
    </citation>
    <scope>NUCLEOTIDE SEQUENCE [LARGE SCALE GENOMIC DNA]</scope>
    <source>
        <strain evidence="2 3">3A-2</strain>
    </source>
</reference>
<dbReference type="InterPro" id="IPR011032">
    <property type="entry name" value="GroES-like_sf"/>
</dbReference>
<dbReference type="PANTHER" id="PTHR45348:SF2">
    <property type="entry name" value="ZINC-TYPE ALCOHOL DEHYDROGENASE-LIKE PROTEIN C2E1P3.01"/>
    <property type="match status" value="1"/>
</dbReference>
<protein>
    <submittedName>
        <fullName evidence="2">GroES-like protein</fullName>
    </submittedName>
</protein>